<evidence type="ECO:0000313" key="4">
    <source>
        <dbReference type="EMBL" id="API85052.1"/>
    </source>
</evidence>
<dbReference type="Gene3D" id="3.30.1360.10">
    <property type="entry name" value="RNA polymerase, RBP11-like subunit"/>
    <property type="match status" value="2"/>
</dbReference>
<evidence type="ECO:0000256" key="2">
    <source>
        <dbReference type="ARBA" id="ARBA00023163"/>
    </source>
</evidence>
<feature type="region of interest" description="Disordered" evidence="3">
    <location>
        <begin position="404"/>
        <end position="424"/>
    </location>
</feature>
<keyword evidence="4" id="KW-0934">Plastid</keyword>
<dbReference type="RefSeq" id="YP_009339094.1">
    <property type="nucleotide sequence ID" value="NC_033358.1"/>
</dbReference>
<gene>
    <name evidence="4" type="primary">rpoA</name>
</gene>
<evidence type="ECO:0000256" key="3">
    <source>
        <dbReference type="SAM" id="MobiDB-lite"/>
    </source>
</evidence>
<organism evidence="4">
    <name type="scientific">Pelargonium quinquelobatum</name>
    <dbReference type="NCBI Taxonomy" id="122256"/>
    <lineage>
        <taxon>Eukaryota</taxon>
        <taxon>Viridiplantae</taxon>
        <taxon>Streptophyta</taxon>
        <taxon>Embryophyta</taxon>
        <taxon>Tracheophyta</taxon>
        <taxon>Spermatophyta</taxon>
        <taxon>Magnoliopsida</taxon>
        <taxon>eudicotyledons</taxon>
        <taxon>Gunneridae</taxon>
        <taxon>Pentapetalae</taxon>
        <taxon>rosids</taxon>
        <taxon>malvids</taxon>
        <taxon>Geraniales</taxon>
        <taxon>Geraniaceae</taxon>
        <taxon>Pelargonium</taxon>
    </lineage>
</organism>
<proteinExistence type="predicted"/>
<dbReference type="InterPro" id="IPR036603">
    <property type="entry name" value="RBP11-like"/>
</dbReference>
<dbReference type="InterPro" id="IPR036643">
    <property type="entry name" value="RNApol_insert_sf"/>
</dbReference>
<dbReference type="GO" id="GO:0000428">
    <property type="term" value="C:DNA-directed RNA polymerase complex"/>
    <property type="evidence" value="ECO:0007669"/>
    <property type="project" value="UniProtKB-KW"/>
</dbReference>
<dbReference type="GO" id="GO:0046983">
    <property type="term" value="F:protein dimerization activity"/>
    <property type="evidence" value="ECO:0007669"/>
    <property type="project" value="InterPro"/>
</dbReference>
<sequence>MGTNRNCISMLKGKNDPYDFARRDQNHVKFKMPNDKYFGFDMSNPNNVPEWQQVEADELDSGLYYGRFALSPLTTKQASLLKKGLPEALLTEILCLRFTHAKIQNECVNLNLMNIVGIQESLDEILKNFGKIILTGKLEEFVGKGPFVAILDVRGPLNAMAVDIELPPGIQVEIETQHIATITEPIPFVVELIIELVSSTSKGETGITDEEGFSIDPNPPIQKVDTSIQCDDYEGEPFQTLFLDIWTDRTIHPHEALAQASRKIFGLLSLVFQAQYFEYNELEKGLRYGKFCLYPMTKEQFQWIQTALNEALDMSGESKHEGPVTDEEGDSIDPTFTPVQKWDITMNSYHYSGETFQGLFIEILTESPIYPHEALSQASAKIMSLFLIFFKTEKPNRKCLETWRQRAGQKKEQHQPGPPGWEKGFSLGSMTPSERLRHDIVSVCDEILVFVKGIEAEYRVYQLLWDSTLQELKGCLDNLNNKRIQGRYTVYQLLWNYTFQKVKGCLDELDNLKELHEDAVEFQTYINRYKSLVLEKQNTIYVLEVWLDLLDEDNGPNPAR</sequence>
<geneLocation type="plastid" evidence="4"/>
<keyword evidence="1" id="KW-0240">DNA-directed RNA polymerase</keyword>
<dbReference type="GO" id="GO:0006351">
    <property type="term" value="P:DNA-templated transcription"/>
    <property type="evidence" value="ECO:0007669"/>
    <property type="project" value="InterPro"/>
</dbReference>
<reference evidence="4" key="1">
    <citation type="journal article" date="2016" name="New Phytol.">
        <title>Expansion of inverted repeat does not decrease substitution rates in Pelargonium plastid genomes.</title>
        <authorList>
            <person name="Weng M.L."/>
            <person name="Ruhlman T.A."/>
            <person name="Jansen R.K."/>
        </authorList>
    </citation>
    <scope>NUCLEOTIDE SEQUENCE</scope>
</reference>
<reference evidence="4" key="2">
    <citation type="submission" date="2016-05" db="EMBL/GenBank/DDBJ databases">
        <authorList>
            <person name="Lavstsen T."/>
            <person name="Jespersen J.S."/>
        </authorList>
    </citation>
    <scope>NUCLEOTIDE SEQUENCE</scope>
</reference>
<evidence type="ECO:0000256" key="1">
    <source>
        <dbReference type="ARBA" id="ARBA00022478"/>
    </source>
</evidence>
<protein>
    <submittedName>
        <fullName evidence="4">RNA polymerase alpha subunit</fullName>
    </submittedName>
</protein>
<accession>A0A1L4BN55</accession>
<dbReference type="Gene3D" id="2.170.120.12">
    <property type="entry name" value="DNA-directed RNA polymerase, insert domain"/>
    <property type="match status" value="1"/>
</dbReference>
<dbReference type="SUPFAM" id="SSF55257">
    <property type="entry name" value="RBP11-like subunits of RNA polymerase"/>
    <property type="match status" value="2"/>
</dbReference>
<dbReference type="SUPFAM" id="SSF56553">
    <property type="entry name" value="Insert subdomain of RNA polymerase alpha subunit"/>
    <property type="match status" value="1"/>
</dbReference>
<dbReference type="EMBL" id="KX267772">
    <property type="protein sequence ID" value="API85052.1"/>
    <property type="molecule type" value="Genomic_DNA"/>
</dbReference>
<feature type="compositionally biased region" description="Basic and acidic residues" evidence="3">
    <location>
        <begin position="404"/>
        <end position="414"/>
    </location>
</feature>
<name>A0A1L4BN55_9ROSI</name>
<keyword evidence="2" id="KW-0804">Transcription</keyword>
<dbReference type="AlphaFoldDB" id="A0A1L4BN55"/>
<dbReference type="GeneID" id="30859217"/>